<evidence type="ECO:0000256" key="1">
    <source>
        <dbReference type="ARBA" id="ARBA00004604"/>
    </source>
</evidence>
<dbReference type="PROSITE" id="PS50294">
    <property type="entry name" value="WD_REPEATS_REGION"/>
    <property type="match status" value="2"/>
</dbReference>
<evidence type="ECO:0000256" key="5">
    <source>
        <dbReference type="ARBA" id="ARBA00023242"/>
    </source>
</evidence>
<dbReference type="InterPro" id="IPR015943">
    <property type="entry name" value="WD40/YVTN_repeat-like_dom_sf"/>
</dbReference>
<keyword evidence="3 6" id="KW-0853">WD repeat</keyword>
<dbReference type="SUPFAM" id="SSF50978">
    <property type="entry name" value="WD40 repeat-like"/>
    <property type="match status" value="1"/>
</dbReference>
<name>A0A9N8VW91_9GLOM</name>
<evidence type="ECO:0000256" key="2">
    <source>
        <dbReference type="ARBA" id="ARBA00022552"/>
    </source>
</evidence>
<evidence type="ECO:0000256" key="3">
    <source>
        <dbReference type="ARBA" id="ARBA00022574"/>
    </source>
</evidence>
<dbReference type="InterPro" id="IPR019775">
    <property type="entry name" value="WD40_repeat_CS"/>
</dbReference>
<reference evidence="8" key="1">
    <citation type="submission" date="2021-06" db="EMBL/GenBank/DDBJ databases">
        <authorList>
            <person name="Kallberg Y."/>
            <person name="Tangrot J."/>
            <person name="Rosling A."/>
        </authorList>
    </citation>
    <scope>NUCLEOTIDE SEQUENCE</scope>
    <source>
        <strain evidence="8">MT106</strain>
    </source>
</reference>
<accession>A0A9N8VW91</accession>
<evidence type="ECO:0000313" key="9">
    <source>
        <dbReference type="Proteomes" id="UP000789831"/>
    </source>
</evidence>
<dbReference type="InterPro" id="IPR036322">
    <property type="entry name" value="WD40_repeat_dom_sf"/>
</dbReference>
<dbReference type="EMBL" id="CAJVPL010000225">
    <property type="protein sequence ID" value="CAG8468648.1"/>
    <property type="molecule type" value="Genomic_DNA"/>
</dbReference>
<evidence type="ECO:0000259" key="7">
    <source>
        <dbReference type="Pfam" id="PF09384"/>
    </source>
</evidence>
<dbReference type="PANTHER" id="PTHR19924">
    <property type="entry name" value="UTP15 U3 SMALL NUCLEOLAR RNA-ASSOCIATED PROTEIN 15 FAMILY MEMBER"/>
    <property type="match status" value="1"/>
</dbReference>
<feature type="repeat" description="WD" evidence="6">
    <location>
        <begin position="120"/>
        <end position="162"/>
    </location>
</feature>
<dbReference type="GO" id="GO:0045943">
    <property type="term" value="P:positive regulation of transcription by RNA polymerase I"/>
    <property type="evidence" value="ECO:0007669"/>
    <property type="project" value="TreeGrafter"/>
</dbReference>
<dbReference type="InterPro" id="IPR001680">
    <property type="entry name" value="WD40_rpt"/>
</dbReference>
<dbReference type="InterPro" id="IPR018983">
    <property type="entry name" value="U3_snoRNA-assocProt_15_C"/>
</dbReference>
<feature type="domain" description="U3 small nucleolar RNA-associated protein 15 C-terminal" evidence="7">
    <location>
        <begin position="328"/>
        <end position="469"/>
    </location>
</feature>
<protein>
    <submittedName>
        <fullName evidence="8">1854_t:CDS:1</fullName>
    </submittedName>
</protein>
<evidence type="ECO:0000256" key="6">
    <source>
        <dbReference type="PROSITE-ProRule" id="PRU00221"/>
    </source>
</evidence>
<sequence>MAAPYRKIQIKQYPKPLTNYDAEAASHWKKFKTPKYLAETASVTSVHFSPVSPHDFAVTSSTRVQVYSSKTHEIKRSFARFKDTAYSGTIRNDGKLLLAGDATGCIQLFDINSRRILRTIREHKLPVQVTKFSSGNSAQILSCSDDKTVRLWDVSSQEAISIFSEHEDYVRAGCMSPDNSNLILSGSYDKTLKLWDARTNKPVMNMKHDHPIESVLMFPSGGVAISAGGPIFIIWDIIGGGRMMRSVSNHQKTITSLCFDSSCTRLLTGSLDRHSDDNILVAGMTSSRFGIRQRQIPVQEKSAIALNQAQRKFRRGYFKRGAKYKEIEENTIVIESKKREKIPEYDHFLRNFQYAKALDSSLKTGVRVVVAISLLQELIRRDGLRQALADRDDASLQPIIHFLTKHINNPRYTTVLLDIGDLIIDMYSTSFGFTPSPIIEEFGKLYQKVQLELNYQIELARVLGSLEMIFVTADNAHSSSIQTGDKIQS</sequence>
<dbReference type="Pfam" id="PF09384">
    <property type="entry name" value="UTP15_C"/>
    <property type="match status" value="1"/>
</dbReference>
<evidence type="ECO:0000256" key="4">
    <source>
        <dbReference type="ARBA" id="ARBA00022737"/>
    </source>
</evidence>
<dbReference type="PANTHER" id="PTHR19924:SF26">
    <property type="entry name" value="U3 SMALL NUCLEOLAR RNA-ASSOCIATED PROTEIN 15 HOMOLOG"/>
    <property type="match status" value="1"/>
</dbReference>
<dbReference type="Gene3D" id="2.130.10.10">
    <property type="entry name" value="YVTN repeat-like/Quinoprotein amine dehydrogenase"/>
    <property type="match status" value="2"/>
</dbReference>
<dbReference type="Proteomes" id="UP000789831">
    <property type="component" value="Unassembled WGS sequence"/>
</dbReference>
<keyword evidence="2" id="KW-0698">rRNA processing</keyword>
<evidence type="ECO:0000313" key="8">
    <source>
        <dbReference type="EMBL" id="CAG8468648.1"/>
    </source>
</evidence>
<keyword evidence="4" id="KW-0677">Repeat</keyword>
<comment type="subcellular location">
    <subcellularLocation>
        <location evidence="1">Nucleus</location>
        <location evidence="1">Nucleolus</location>
    </subcellularLocation>
</comment>
<proteinExistence type="predicted"/>
<keyword evidence="5" id="KW-0539">Nucleus</keyword>
<dbReference type="PROSITE" id="PS00678">
    <property type="entry name" value="WD_REPEATS_1"/>
    <property type="match status" value="2"/>
</dbReference>
<dbReference type="GO" id="GO:0005730">
    <property type="term" value="C:nucleolus"/>
    <property type="evidence" value="ECO:0007669"/>
    <property type="project" value="UniProtKB-SubCell"/>
</dbReference>
<keyword evidence="9" id="KW-1185">Reference proteome</keyword>
<gene>
    <name evidence="8" type="ORF">AGERDE_LOCUS2625</name>
</gene>
<comment type="caution">
    <text evidence="8">The sequence shown here is derived from an EMBL/GenBank/DDBJ whole genome shotgun (WGS) entry which is preliminary data.</text>
</comment>
<dbReference type="SMART" id="SM00320">
    <property type="entry name" value="WD40"/>
    <property type="match status" value="6"/>
</dbReference>
<dbReference type="AlphaFoldDB" id="A0A9N8VW91"/>
<dbReference type="GO" id="GO:0006364">
    <property type="term" value="P:rRNA processing"/>
    <property type="evidence" value="ECO:0007669"/>
    <property type="project" value="UniProtKB-KW"/>
</dbReference>
<dbReference type="PROSITE" id="PS50082">
    <property type="entry name" value="WD_REPEATS_2"/>
    <property type="match status" value="2"/>
</dbReference>
<organism evidence="8 9">
    <name type="scientific">Ambispora gerdemannii</name>
    <dbReference type="NCBI Taxonomy" id="144530"/>
    <lineage>
        <taxon>Eukaryota</taxon>
        <taxon>Fungi</taxon>
        <taxon>Fungi incertae sedis</taxon>
        <taxon>Mucoromycota</taxon>
        <taxon>Glomeromycotina</taxon>
        <taxon>Glomeromycetes</taxon>
        <taxon>Archaeosporales</taxon>
        <taxon>Ambisporaceae</taxon>
        <taxon>Ambispora</taxon>
    </lineage>
</organism>
<dbReference type="CDD" id="cd00200">
    <property type="entry name" value="WD40"/>
    <property type="match status" value="1"/>
</dbReference>
<dbReference type="OrthoDB" id="431715at2759"/>
<feature type="repeat" description="WD" evidence="6">
    <location>
        <begin position="163"/>
        <end position="205"/>
    </location>
</feature>
<dbReference type="Pfam" id="PF00400">
    <property type="entry name" value="WD40"/>
    <property type="match status" value="3"/>
</dbReference>